<evidence type="ECO:0000256" key="1">
    <source>
        <dbReference type="SAM" id="MobiDB-lite"/>
    </source>
</evidence>
<evidence type="ECO:0000313" key="3">
    <source>
        <dbReference type="EMBL" id="CAE2335415.1"/>
    </source>
</evidence>
<gene>
    <name evidence="3" type="ORF">GTHE00462_LOCUS35835</name>
</gene>
<dbReference type="AlphaFoldDB" id="A0A7S4UXM2"/>
<feature type="signal peptide" evidence="2">
    <location>
        <begin position="1"/>
        <end position="31"/>
    </location>
</feature>
<reference evidence="3" key="1">
    <citation type="submission" date="2021-01" db="EMBL/GenBank/DDBJ databases">
        <authorList>
            <person name="Corre E."/>
            <person name="Pelletier E."/>
            <person name="Niang G."/>
            <person name="Scheremetjew M."/>
            <person name="Finn R."/>
            <person name="Kale V."/>
            <person name="Holt S."/>
            <person name="Cochrane G."/>
            <person name="Meng A."/>
            <person name="Brown T."/>
            <person name="Cohen L."/>
        </authorList>
    </citation>
    <scope>NUCLEOTIDE SEQUENCE</scope>
    <source>
        <strain evidence="3">CCMP 2712</strain>
    </source>
</reference>
<sequence length="508" mass="56135">MMDMKRMQLFHACVLVCGLVFLLELPSSCLSHMLPMNDAEQIQFAHAQYAQYGGYGYPMDYRGVRMRGPPPPMRYRPKMSGSPSQAREYRPRPEEIRPRYAGDVDKEMPPLPRGMELQRVSMPRAVDLQIDTSVMGNVESRPAQQVLDGTLADFDSSIVRKRVDEMWKLNVRFGEERSPFNVHLDQVADRYVLTKGFQLIRDELMLGFNRYSADPITSQACAADLSLPSVLTTCGYTNCGDRICQNAVKAYAQTVASRFASVTEYGEAKPEVFCPTGGGTDSGPTLAHVTVAHQIDKPIRNQIYNGNPHSYVLVNIDINTHCGHYDSGDKITFGKAQESKFRDARAACGAIVGTLTGYNPNNGVHVRLRADLGEENFEFLSNNKILADDGSDVTFLVAAAIVSVQGMRNTLRALAENELDERGLGHVTACVNVNNAGPDECLVYCARGTVFDGKIKEQGLGTDATKYTARTYVGADGKKKVKLLYGNVSVEVEEFMISTRTYNVNKAS</sequence>
<accession>A0A7S4UXM2</accession>
<name>A0A7S4UXM2_GUITH</name>
<evidence type="ECO:0000256" key="2">
    <source>
        <dbReference type="SAM" id="SignalP"/>
    </source>
</evidence>
<proteinExistence type="predicted"/>
<feature type="region of interest" description="Disordered" evidence="1">
    <location>
        <begin position="69"/>
        <end position="92"/>
    </location>
</feature>
<keyword evidence="2" id="KW-0732">Signal</keyword>
<protein>
    <submittedName>
        <fullName evidence="3">Uncharacterized protein</fullName>
    </submittedName>
</protein>
<organism evidence="3">
    <name type="scientific">Guillardia theta</name>
    <name type="common">Cryptophyte</name>
    <name type="synonym">Cryptomonas phi</name>
    <dbReference type="NCBI Taxonomy" id="55529"/>
    <lineage>
        <taxon>Eukaryota</taxon>
        <taxon>Cryptophyceae</taxon>
        <taxon>Pyrenomonadales</taxon>
        <taxon>Geminigeraceae</taxon>
        <taxon>Guillardia</taxon>
    </lineage>
</organism>
<feature type="chain" id="PRO_5031286672" evidence="2">
    <location>
        <begin position="32"/>
        <end position="508"/>
    </location>
</feature>
<dbReference type="EMBL" id="HBKN01045787">
    <property type="protein sequence ID" value="CAE2335415.1"/>
    <property type="molecule type" value="Transcribed_RNA"/>
</dbReference>